<organism evidence="1 2">
    <name type="scientific">Ficus carica</name>
    <name type="common">Common fig</name>
    <dbReference type="NCBI Taxonomy" id="3494"/>
    <lineage>
        <taxon>Eukaryota</taxon>
        <taxon>Viridiplantae</taxon>
        <taxon>Streptophyta</taxon>
        <taxon>Embryophyta</taxon>
        <taxon>Tracheophyta</taxon>
        <taxon>Spermatophyta</taxon>
        <taxon>Magnoliopsida</taxon>
        <taxon>eudicotyledons</taxon>
        <taxon>Gunneridae</taxon>
        <taxon>Pentapetalae</taxon>
        <taxon>rosids</taxon>
        <taxon>fabids</taxon>
        <taxon>Rosales</taxon>
        <taxon>Moraceae</taxon>
        <taxon>Ficeae</taxon>
        <taxon>Ficus</taxon>
    </lineage>
</organism>
<evidence type="ECO:0000313" key="2">
    <source>
        <dbReference type="Proteomes" id="UP001187192"/>
    </source>
</evidence>
<accession>A0AA87Z6D4</accession>
<gene>
    <name evidence="1" type="ORF">TIFTF001_002775</name>
</gene>
<protein>
    <recommendedName>
        <fullName evidence="3">RNase H type-1 domain-containing protein</fullName>
    </recommendedName>
</protein>
<proteinExistence type="predicted"/>
<keyword evidence="2" id="KW-1185">Reference proteome</keyword>
<evidence type="ECO:0008006" key="3">
    <source>
        <dbReference type="Google" id="ProtNLM"/>
    </source>
</evidence>
<name>A0AA87Z6D4_FICCA</name>
<evidence type="ECO:0000313" key="1">
    <source>
        <dbReference type="EMBL" id="GMN30393.1"/>
    </source>
</evidence>
<reference evidence="1" key="1">
    <citation type="submission" date="2023-07" db="EMBL/GenBank/DDBJ databases">
        <title>draft genome sequence of fig (Ficus carica).</title>
        <authorList>
            <person name="Takahashi T."/>
            <person name="Nishimura K."/>
        </authorList>
    </citation>
    <scope>NUCLEOTIDE SEQUENCE</scope>
</reference>
<comment type="caution">
    <text evidence="1">The sequence shown here is derived from an EMBL/GenBank/DDBJ whole genome shotgun (WGS) entry which is preliminary data.</text>
</comment>
<sequence>MVSIRSSRAITLRWRAGRMRQARTEMGLPVGGRNFGRAKFPTRSKFIFGMPATTLFQQGLIFIAVCSFYMGGFSTLAGALDISMGNSFSFEGKLTSPKEVVSHAGRILGDYEAAWRLDSVPSTTMPTPWKPPDLRQVKINIYASAHISRSFIGIGLLARDANGVVLGVMARRMARYSNWIVETDALNVVPTIKNLKLRSLEANVIQDVRDTLELSGGGSVCYGSHCGN</sequence>
<dbReference type="AlphaFoldDB" id="A0AA87Z6D4"/>
<dbReference type="Proteomes" id="UP001187192">
    <property type="component" value="Unassembled WGS sequence"/>
</dbReference>
<dbReference type="EMBL" id="BTGU01000003">
    <property type="protein sequence ID" value="GMN30393.1"/>
    <property type="molecule type" value="Genomic_DNA"/>
</dbReference>